<keyword evidence="3" id="KW-1185">Reference proteome</keyword>
<reference evidence="2 3" key="1">
    <citation type="submission" date="2018-02" db="EMBL/GenBank/DDBJ databases">
        <title>Draft genome sequence of Ochrobactrum oryzae found in Brazil.</title>
        <authorList>
            <person name="Cerdeira L."/>
            <person name="Andrade F."/>
            <person name="Zacariotto T."/>
            <person name="Barbosa B."/>
            <person name="Santos S."/>
            <person name="Cassetari V."/>
            <person name="Lincopan N."/>
        </authorList>
    </citation>
    <scope>NUCLEOTIDE SEQUENCE [LARGE SCALE GENOMIC DNA]</scope>
    <source>
        <strain evidence="2 3">OA447</strain>
    </source>
</reference>
<organism evidence="2 3">
    <name type="scientific">Brucella oryzae</name>
    <dbReference type="NCBI Taxonomy" id="335286"/>
    <lineage>
        <taxon>Bacteria</taxon>
        <taxon>Pseudomonadati</taxon>
        <taxon>Pseudomonadota</taxon>
        <taxon>Alphaproteobacteria</taxon>
        <taxon>Hyphomicrobiales</taxon>
        <taxon>Brucellaceae</taxon>
        <taxon>Brucella/Ochrobactrum group</taxon>
        <taxon>Brucella</taxon>
    </lineage>
</organism>
<dbReference type="AlphaFoldDB" id="A0A2S7IYM7"/>
<dbReference type="InterPro" id="IPR002654">
    <property type="entry name" value="Glyco_trans_25"/>
</dbReference>
<keyword evidence="2" id="KW-0808">Transferase</keyword>
<evidence type="ECO:0000313" key="3">
    <source>
        <dbReference type="Proteomes" id="UP000238493"/>
    </source>
</evidence>
<name>A0A2S7IYM7_9HYPH</name>
<dbReference type="RefSeq" id="WP_104756214.1">
    <property type="nucleotide sequence ID" value="NZ_JAGSIC010000003.1"/>
</dbReference>
<sequence>MQCIVINLDRSTDRLKEIAEEFERVDVRFIRLSAVDGRALSPEDMERLTPATSLWPHAITPSELGCYLSHRKCLEIIANGKEEYGAVFEDDVSFSPHIGRLLKDESWIPPSADLVKLETTSKTVLVGKLSEIADTHIRIGRLLSIHLCTGGYIISRSAAQKVLSLMEQVLVPIDNLIFDPNYDCFHSLKIYQVSPAVCIQRRRLGEHQESLIQLERRTQRTKRKGFAKLVKEVQRPFQKCARAMRGVFINVFTDQHWKPVKFDNKAR</sequence>
<dbReference type="OrthoDB" id="259382at2"/>
<evidence type="ECO:0000259" key="1">
    <source>
        <dbReference type="Pfam" id="PF01755"/>
    </source>
</evidence>
<protein>
    <submittedName>
        <fullName evidence="2">Glycosyl transferase</fullName>
    </submittedName>
</protein>
<evidence type="ECO:0000313" key="2">
    <source>
        <dbReference type="EMBL" id="PQA73046.1"/>
    </source>
</evidence>
<dbReference type="GO" id="GO:0016740">
    <property type="term" value="F:transferase activity"/>
    <property type="evidence" value="ECO:0007669"/>
    <property type="project" value="UniProtKB-KW"/>
</dbReference>
<dbReference type="CDD" id="cd06532">
    <property type="entry name" value="Glyco_transf_25"/>
    <property type="match status" value="1"/>
</dbReference>
<dbReference type="Proteomes" id="UP000238493">
    <property type="component" value="Unassembled WGS sequence"/>
</dbReference>
<dbReference type="Pfam" id="PF01755">
    <property type="entry name" value="Glyco_transf_25"/>
    <property type="match status" value="1"/>
</dbReference>
<comment type="caution">
    <text evidence="2">The sequence shown here is derived from an EMBL/GenBank/DDBJ whole genome shotgun (WGS) entry which is preliminary data.</text>
</comment>
<accession>A0A2S7IYM7</accession>
<proteinExistence type="predicted"/>
<dbReference type="EMBL" id="PTRC01000023">
    <property type="protein sequence ID" value="PQA73046.1"/>
    <property type="molecule type" value="Genomic_DNA"/>
</dbReference>
<gene>
    <name evidence="2" type="ORF">C3731_13690</name>
</gene>
<feature type="domain" description="Glycosyl transferase family 25" evidence="1">
    <location>
        <begin position="2"/>
        <end position="177"/>
    </location>
</feature>